<evidence type="ECO:0000256" key="5">
    <source>
        <dbReference type="ARBA" id="ARBA00022898"/>
    </source>
</evidence>
<accession>A0AA38HCX5</accession>
<dbReference type="FunFam" id="1.10.287.1970:FF:000001">
    <property type="entry name" value="Alanine aminotransferase 2"/>
    <property type="match status" value="1"/>
</dbReference>
<dbReference type="GO" id="GO:0008483">
    <property type="term" value="F:transaminase activity"/>
    <property type="evidence" value="ECO:0007669"/>
    <property type="project" value="UniProtKB-KW"/>
</dbReference>
<name>A0AA38HCX5_9TREE</name>
<dbReference type="InterPro" id="IPR015424">
    <property type="entry name" value="PyrdxlP-dep_Trfase"/>
</dbReference>
<dbReference type="PANTHER" id="PTHR11751">
    <property type="entry name" value="ALANINE AMINOTRANSFERASE"/>
    <property type="match status" value="1"/>
</dbReference>
<dbReference type="Pfam" id="PF00155">
    <property type="entry name" value="Aminotran_1_2"/>
    <property type="match status" value="1"/>
</dbReference>
<dbReference type="CDD" id="cd00609">
    <property type="entry name" value="AAT_like"/>
    <property type="match status" value="1"/>
</dbReference>
<dbReference type="FunFam" id="3.90.1150.10:FF:000151">
    <property type="entry name" value="Alanine aminotransferase 2"/>
    <property type="match status" value="1"/>
</dbReference>
<evidence type="ECO:0000256" key="1">
    <source>
        <dbReference type="ARBA" id="ARBA00001933"/>
    </source>
</evidence>
<keyword evidence="5" id="KW-0663">Pyridoxal phosphate</keyword>
<evidence type="ECO:0000259" key="10">
    <source>
        <dbReference type="Pfam" id="PF00155"/>
    </source>
</evidence>
<keyword evidence="4" id="KW-0808">Transferase</keyword>
<comment type="caution">
    <text evidence="11">The sequence shown here is derived from an EMBL/GenBank/DDBJ whole genome shotgun (WGS) entry which is preliminary data.</text>
</comment>
<dbReference type="InterPro" id="IPR015422">
    <property type="entry name" value="PyrdxlP-dep_Trfase_small"/>
</dbReference>
<dbReference type="GO" id="GO:0030170">
    <property type="term" value="F:pyridoxal phosphate binding"/>
    <property type="evidence" value="ECO:0007669"/>
    <property type="project" value="InterPro"/>
</dbReference>
<evidence type="ECO:0000256" key="3">
    <source>
        <dbReference type="ARBA" id="ARBA00022576"/>
    </source>
</evidence>
<dbReference type="GeneID" id="77726085"/>
<comment type="subunit">
    <text evidence="2">Homodimer.</text>
</comment>
<dbReference type="SUPFAM" id="SSF53383">
    <property type="entry name" value="PLP-dependent transferases"/>
    <property type="match status" value="1"/>
</dbReference>
<dbReference type="Gene3D" id="3.40.640.10">
    <property type="entry name" value="Type I PLP-dependent aspartate aminotransferase-like (Major domain)"/>
    <property type="match status" value="1"/>
</dbReference>
<dbReference type="FunFam" id="3.40.640.10:FF:000012">
    <property type="entry name" value="alanine aminotransferase 2"/>
    <property type="match status" value="1"/>
</dbReference>
<evidence type="ECO:0000256" key="4">
    <source>
        <dbReference type="ARBA" id="ARBA00022679"/>
    </source>
</evidence>
<dbReference type="PANTHER" id="PTHR11751:SF29">
    <property type="entry name" value="ALANINE TRANSAMINASE"/>
    <property type="match status" value="1"/>
</dbReference>
<evidence type="ECO:0000256" key="6">
    <source>
        <dbReference type="ARBA" id="ARBA00025785"/>
    </source>
</evidence>
<dbReference type="Gene3D" id="1.10.287.1970">
    <property type="match status" value="1"/>
</dbReference>
<dbReference type="PRINTS" id="PR00753">
    <property type="entry name" value="ACCSYNTHASE"/>
</dbReference>
<sequence>MSSSQSNGSSAPKGLTKDNINPAVLEVSYAVRGELALKADKYAHQLADGEGSDLPFDRVVTANIGNPQQKGLDQRPITFWRQVISLLEYPALMEEHIELAKKMYPEDAIARAKSLHEEIGSVGAYTHSKGILGIRKRIAKYIEERDGYAADPESIFLTAGASAGVSLLMGVALQKGDGVMIPIPQYPLYTATLAYLSATPLPYYLDESGGWSMSLDSLKKTISDARGSNTPTKALVIINPGNPTGGCLAEDSMRDVVQLCYDEGILLMADEVYQANIFEPESKPFVSFKKVVRSMSKEVAEGTQLVSFHSISKGTSGECGRRGGYFELTNMREEVVEQIYKMASIMLCPPVTGQVGVDLLVAPPKKGDPSYELWHTETSTTLANLKSRSQLMSDRFNALPGMSCQPADGAMYLFPQIEMPQRALDEAKKRGKQPDVMYTLDLLDATGICAVAGSGFGQAPDSYHIRVTALCPGTEEYIGKIEQFHKDFMSKYQ</sequence>
<evidence type="ECO:0000256" key="9">
    <source>
        <dbReference type="ARBA" id="ARBA00080525"/>
    </source>
</evidence>
<dbReference type="RefSeq" id="XP_052947494.1">
    <property type="nucleotide sequence ID" value="XM_053086884.1"/>
</dbReference>
<gene>
    <name evidence="11" type="ORF">MKK02DRAFT_24348</name>
</gene>
<dbReference type="EMBL" id="JAKWFO010000004">
    <property type="protein sequence ID" value="KAI9637717.1"/>
    <property type="molecule type" value="Genomic_DNA"/>
</dbReference>
<dbReference type="InterPro" id="IPR015421">
    <property type="entry name" value="PyrdxlP-dep_Trfase_major"/>
</dbReference>
<comment type="cofactor">
    <cofactor evidence="1">
        <name>pyridoxal 5'-phosphate</name>
        <dbReference type="ChEBI" id="CHEBI:597326"/>
    </cofactor>
</comment>
<evidence type="ECO:0000256" key="7">
    <source>
        <dbReference type="ARBA" id="ARBA00077894"/>
    </source>
</evidence>
<dbReference type="Gene3D" id="3.90.1150.10">
    <property type="entry name" value="Aspartate Aminotransferase, domain 1"/>
    <property type="match status" value="1"/>
</dbReference>
<protein>
    <recommendedName>
        <fullName evidence="7">Glutamate pyruvate transaminase</fullName>
    </recommendedName>
    <alternativeName>
        <fullName evidence="8">Glutamic--alanine transaminase</fullName>
    </alternativeName>
    <alternativeName>
        <fullName evidence="9">Glutamic--pyruvic transaminase</fullName>
    </alternativeName>
</protein>
<dbReference type="InterPro" id="IPR045088">
    <property type="entry name" value="ALAT1/2-like"/>
</dbReference>
<dbReference type="SMR" id="A0AA38HCX5"/>
<comment type="similarity">
    <text evidence="6">Belongs to the class-I pyridoxal-phosphate-dependent aminotransferase family. Alanine aminotransferase subfamily.</text>
</comment>
<evidence type="ECO:0000313" key="11">
    <source>
        <dbReference type="EMBL" id="KAI9637717.1"/>
    </source>
</evidence>
<dbReference type="AlphaFoldDB" id="A0AA38HCX5"/>
<proteinExistence type="inferred from homology"/>
<feature type="domain" description="Aminotransferase class I/classII large" evidence="10">
    <location>
        <begin position="104"/>
        <end position="478"/>
    </location>
</feature>
<reference evidence="11" key="1">
    <citation type="journal article" date="2022" name="G3 (Bethesda)">
        <title>High quality genome of the basidiomycete yeast Dioszegia hungarica PDD-24b-2 isolated from cloud water.</title>
        <authorList>
            <person name="Jarrige D."/>
            <person name="Haridas S."/>
            <person name="Bleykasten-Grosshans C."/>
            <person name="Joly M."/>
            <person name="Nadalig T."/>
            <person name="Sancelme M."/>
            <person name="Vuilleumier S."/>
            <person name="Grigoriev I.V."/>
            <person name="Amato P."/>
            <person name="Bringel F."/>
        </authorList>
    </citation>
    <scope>NUCLEOTIDE SEQUENCE</scope>
    <source>
        <strain evidence="11">PDD-24b-2</strain>
    </source>
</reference>
<evidence type="ECO:0000313" key="12">
    <source>
        <dbReference type="Proteomes" id="UP001164286"/>
    </source>
</evidence>
<keyword evidence="3" id="KW-0032">Aminotransferase</keyword>
<evidence type="ECO:0000256" key="2">
    <source>
        <dbReference type="ARBA" id="ARBA00011738"/>
    </source>
</evidence>
<organism evidence="11 12">
    <name type="scientific">Dioszegia hungarica</name>
    <dbReference type="NCBI Taxonomy" id="4972"/>
    <lineage>
        <taxon>Eukaryota</taxon>
        <taxon>Fungi</taxon>
        <taxon>Dikarya</taxon>
        <taxon>Basidiomycota</taxon>
        <taxon>Agaricomycotina</taxon>
        <taxon>Tremellomycetes</taxon>
        <taxon>Tremellales</taxon>
        <taxon>Bulleribasidiaceae</taxon>
        <taxon>Dioszegia</taxon>
    </lineage>
</organism>
<dbReference type="InterPro" id="IPR004839">
    <property type="entry name" value="Aminotransferase_I/II_large"/>
</dbReference>
<keyword evidence="12" id="KW-1185">Reference proteome</keyword>
<evidence type="ECO:0000256" key="8">
    <source>
        <dbReference type="ARBA" id="ARBA00078532"/>
    </source>
</evidence>
<dbReference type="Proteomes" id="UP001164286">
    <property type="component" value="Unassembled WGS sequence"/>
</dbReference>